<dbReference type="EMBL" id="AKHW03004073">
    <property type="protein sequence ID" value="KYO31514.1"/>
    <property type="molecule type" value="Genomic_DNA"/>
</dbReference>
<dbReference type="Proteomes" id="UP000050525">
    <property type="component" value="Unassembled WGS sequence"/>
</dbReference>
<sequence length="89" mass="9295">MQGLGGRQATSIPYGFVTSVPVLFLHPSVSPGLVTTAWGAEVCPVVTRATKTVKKEPSCYSALPEPCLHHKDAEGSSLCHLLGSPASFS</sequence>
<evidence type="ECO:0000313" key="2">
    <source>
        <dbReference type="Proteomes" id="UP000050525"/>
    </source>
</evidence>
<name>A0A151N3W4_ALLMI</name>
<dbReference type="AlphaFoldDB" id="A0A151N3W4"/>
<protein>
    <submittedName>
        <fullName evidence="1">Uncharacterized protein</fullName>
    </submittedName>
</protein>
<comment type="caution">
    <text evidence="1">The sequence shown here is derived from an EMBL/GenBank/DDBJ whole genome shotgun (WGS) entry which is preliminary data.</text>
</comment>
<accession>A0A151N3W4</accession>
<gene>
    <name evidence="1" type="ORF">Y1Q_0006087</name>
</gene>
<keyword evidence="2" id="KW-1185">Reference proteome</keyword>
<reference evidence="1 2" key="1">
    <citation type="journal article" date="2012" name="Genome Biol.">
        <title>Sequencing three crocodilian genomes to illuminate the evolution of archosaurs and amniotes.</title>
        <authorList>
            <person name="St John J.A."/>
            <person name="Braun E.L."/>
            <person name="Isberg S.R."/>
            <person name="Miles L.G."/>
            <person name="Chong A.Y."/>
            <person name="Gongora J."/>
            <person name="Dalzell P."/>
            <person name="Moran C."/>
            <person name="Bed'hom B."/>
            <person name="Abzhanov A."/>
            <person name="Burgess S.C."/>
            <person name="Cooksey A.M."/>
            <person name="Castoe T.A."/>
            <person name="Crawford N.G."/>
            <person name="Densmore L.D."/>
            <person name="Drew J.C."/>
            <person name="Edwards S.V."/>
            <person name="Faircloth B.C."/>
            <person name="Fujita M.K."/>
            <person name="Greenwold M.J."/>
            <person name="Hoffmann F.G."/>
            <person name="Howard J.M."/>
            <person name="Iguchi T."/>
            <person name="Janes D.E."/>
            <person name="Khan S.Y."/>
            <person name="Kohno S."/>
            <person name="de Koning A.J."/>
            <person name="Lance S.L."/>
            <person name="McCarthy F.M."/>
            <person name="McCormack J.E."/>
            <person name="Merchant M.E."/>
            <person name="Peterson D.G."/>
            <person name="Pollock D.D."/>
            <person name="Pourmand N."/>
            <person name="Raney B.J."/>
            <person name="Roessler K.A."/>
            <person name="Sanford J.R."/>
            <person name="Sawyer R.H."/>
            <person name="Schmidt C.J."/>
            <person name="Triplett E.W."/>
            <person name="Tuberville T.D."/>
            <person name="Venegas-Anaya M."/>
            <person name="Howard J.T."/>
            <person name="Jarvis E.D."/>
            <person name="Guillette L.J.Jr."/>
            <person name="Glenn T.C."/>
            <person name="Green R.E."/>
            <person name="Ray D.A."/>
        </authorList>
    </citation>
    <scope>NUCLEOTIDE SEQUENCE [LARGE SCALE GENOMIC DNA]</scope>
    <source>
        <strain evidence="1">KSC_2009_1</strain>
    </source>
</reference>
<organism evidence="1 2">
    <name type="scientific">Alligator mississippiensis</name>
    <name type="common">American alligator</name>
    <dbReference type="NCBI Taxonomy" id="8496"/>
    <lineage>
        <taxon>Eukaryota</taxon>
        <taxon>Metazoa</taxon>
        <taxon>Chordata</taxon>
        <taxon>Craniata</taxon>
        <taxon>Vertebrata</taxon>
        <taxon>Euteleostomi</taxon>
        <taxon>Archelosauria</taxon>
        <taxon>Archosauria</taxon>
        <taxon>Crocodylia</taxon>
        <taxon>Alligatoridae</taxon>
        <taxon>Alligatorinae</taxon>
        <taxon>Alligator</taxon>
    </lineage>
</organism>
<evidence type="ECO:0000313" key="1">
    <source>
        <dbReference type="EMBL" id="KYO31514.1"/>
    </source>
</evidence>
<proteinExistence type="predicted"/>